<dbReference type="AlphaFoldDB" id="A0A2T6C027"/>
<keyword evidence="2" id="KW-1185">Reference proteome</keyword>
<name>A0A2T6C027_9FLAO</name>
<dbReference type="InterPro" id="IPR012808">
    <property type="entry name" value="CHP02453"/>
</dbReference>
<proteinExistence type="predicted"/>
<gene>
    <name evidence="1" type="ORF">C8N46_104318</name>
</gene>
<dbReference type="InterPro" id="IPR015996">
    <property type="entry name" value="UCP028451"/>
</dbReference>
<comment type="caution">
    <text evidence="1">The sequence shown here is derived from an EMBL/GenBank/DDBJ whole genome shotgun (WGS) entry which is preliminary data.</text>
</comment>
<evidence type="ECO:0000313" key="1">
    <source>
        <dbReference type="EMBL" id="PTX61674.1"/>
    </source>
</evidence>
<dbReference type="Pfam" id="PF09365">
    <property type="entry name" value="DUF2461"/>
    <property type="match status" value="1"/>
</dbReference>
<accession>A0A2T6C027</accession>
<protein>
    <submittedName>
        <fullName evidence="1">Uncharacterized protein (TIGR02453 family)</fullName>
    </submittedName>
</protein>
<dbReference type="PANTHER" id="PTHR36452">
    <property type="entry name" value="CHROMOSOME 12, WHOLE GENOME SHOTGUN SEQUENCE"/>
    <property type="match status" value="1"/>
</dbReference>
<dbReference type="Proteomes" id="UP000244090">
    <property type="component" value="Unassembled WGS sequence"/>
</dbReference>
<dbReference type="PIRSF" id="PIRSF028451">
    <property type="entry name" value="UCP028451"/>
    <property type="match status" value="1"/>
</dbReference>
<sequence length="227" mass="26914">MNETIPRETFSFLKRLQKNNNREWFTDNKKEFKEIEREVKQFFNQLGTALNKHDQIDKVKVFRIYRDVRFSKDKTPYKTHFAGSFHRVKPRLRGGYYVHIAPNDESFIATGFWDPNKDDLLRIRKEFEMDAKEIREIISEKSFKTIWGELEGDEVKTAPKGFDKEHPAIDLIKKKQFVFTKKFTDKEVTSADFMTQVDAAFKAIRPYFNYMSEVLTTDLNGVSLLDD</sequence>
<evidence type="ECO:0000313" key="2">
    <source>
        <dbReference type="Proteomes" id="UP000244090"/>
    </source>
</evidence>
<dbReference type="PANTHER" id="PTHR36452:SF1">
    <property type="entry name" value="DUF2461 DOMAIN-CONTAINING PROTEIN"/>
    <property type="match status" value="1"/>
</dbReference>
<organism evidence="1 2">
    <name type="scientific">Kordia periserrulae</name>
    <dbReference type="NCBI Taxonomy" id="701523"/>
    <lineage>
        <taxon>Bacteria</taxon>
        <taxon>Pseudomonadati</taxon>
        <taxon>Bacteroidota</taxon>
        <taxon>Flavobacteriia</taxon>
        <taxon>Flavobacteriales</taxon>
        <taxon>Flavobacteriaceae</taxon>
        <taxon>Kordia</taxon>
    </lineage>
</organism>
<dbReference type="OrthoDB" id="9794241at2"/>
<dbReference type="RefSeq" id="WP_108114887.1">
    <property type="nucleotide sequence ID" value="NZ_QBKT01000004.1"/>
</dbReference>
<reference evidence="1 2" key="1">
    <citation type="submission" date="2018-04" db="EMBL/GenBank/DDBJ databases">
        <title>Genomic Encyclopedia of Archaeal and Bacterial Type Strains, Phase II (KMG-II): from individual species to whole genera.</title>
        <authorList>
            <person name="Goeker M."/>
        </authorList>
    </citation>
    <scope>NUCLEOTIDE SEQUENCE [LARGE SCALE GENOMIC DNA]</scope>
    <source>
        <strain evidence="1 2">DSM 25731</strain>
    </source>
</reference>
<dbReference type="NCBIfam" id="TIGR02453">
    <property type="entry name" value="TIGR02453 family protein"/>
    <property type="match status" value="1"/>
</dbReference>
<dbReference type="EMBL" id="QBKT01000004">
    <property type="protein sequence ID" value="PTX61674.1"/>
    <property type="molecule type" value="Genomic_DNA"/>
</dbReference>